<evidence type="ECO:0000256" key="3">
    <source>
        <dbReference type="ARBA" id="ARBA00023140"/>
    </source>
</evidence>
<proteinExistence type="predicted"/>
<dbReference type="GO" id="GO:0005778">
    <property type="term" value="C:peroxisomal membrane"/>
    <property type="evidence" value="ECO:0007669"/>
    <property type="project" value="UniProtKB-SubCell"/>
</dbReference>
<protein>
    <submittedName>
        <fullName evidence="5">Uncharacterized protein</fullName>
    </submittedName>
</protein>
<keyword evidence="1" id="KW-0962">Peroxisome biogenesis</keyword>
<keyword evidence="2" id="KW-0472">Membrane</keyword>
<evidence type="ECO:0000256" key="1">
    <source>
        <dbReference type="ARBA" id="ARBA00022593"/>
    </source>
</evidence>
<dbReference type="Pfam" id="PF05648">
    <property type="entry name" value="PEX11"/>
    <property type="match status" value="1"/>
</dbReference>
<evidence type="ECO:0000256" key="4">
    <source>
        <dbReference type="ARBA" id="ARBA00046271"/>
    </source>
</evidence>
<dbReference type="OrthoDB" id="411017at2759"/>
<dbReference type="STRING" id="74557.A0A1W0ABT3"/>
<dbReference type="InterPro" id="IPR008733">
    <property type="entry name" value="PEX11"/>
</dbReference>
<dbReference type="Proteomes" id="UP000243217">
    <property type="component" value="Unassembled WGS sequence"/>
</dbReference>
<comment type="caution">
    <text evidence="5">The sequence shown here is derived from an EMBL/GenBank/DDBJ whole genome shotgun (WGS) entry which is preliminary data.</text>
</comment>
<accession>A0A1W0ABT3</accession>
<evidence type="ECO:0000313" key="6">
    <source>
        <dbReference type="Proteomes" id="UP000243217"/>
    </source>
</evidence>
<evidence type="ECO:0000313" key="5">
    <source>
        <dbReference type="EMBL" id="OQS07639.1"/>
    </source>
</evidence>
<reference evidence="5 6" key="1">
    <citation type="journal article" date="2014" name="Genome Biol. Evol.">
        <title>The secreted proteins of Achlya hypogyna and Thraustotheca clavata identify the ancestral oomycete secretome and reveal gene acquisitions by horizontal gene transfer.</title>
        <authorList>
            <person name="Misner I."/>
            <person name="Blouin N."/>
            <person name="Leonard G."/>
            <person name="Richards T.A."/>
            <person name="Lane C.E."/>
        </authorList>
    </citation>
    <scope>NUCLEOTIDE SEQUENCE [LARGE SCALE GENOMIC DNA]</scope>
    <source>
        <strain evidence="5 6">ATCC 34112</strain>
    </source>
</reference>
<keyword evidence="6" id="KW-1185">Reference proteome</keyword>
<organism evidence="5 6">
    <name type="scientific">Thraustotheca clavata</name>
    <dbReference type="NCBI Taxonomy" id="74557"/>
    <lineage>
        <taxon>Eukaryota</taxon>
        <taxon>Sar</taxon>
        <taxon>Stramenopiles</taxon>
        <taxon>Oomycota</taxon>
        <taxon>Saprolegniomycetes</taxon>
        <taxon>Saprolegniales</taxon>
        <taxon>Achlyaceae</taxon>
        <taxon>Thraustotheca</taxon>
    </lineage>
</organism>
<dbReference type="GO" id="GO:0016559">
    <property type="term" value="P:peroxisome fission"/>
    <property type="evidence" value="ECO:0007669"/>
    <property type="project" value="InterPro"/>
</dbReference>
<comment type="subcellular location">
    <subcellularLocation>
        <location evidence="4">Peroxisome membrane</location>
    </subcellularLocation>
</comment>
<name>A0A1W0ABT3_9STRA</name>
<sequence length="247" mass="27593">MIYPVDAVIKPSAALPLLLLLHSTDKRLLLDRVLFLLTKTDGRDKLVKLVQYFCKLALAMNQAKYKPLVGTLAKQLSGTRRVLRLGKGLKVLDNTYDALNEPLGWKRSAALLSVAVGTLGDIGDDLCWASDMKIMPKWITEYEHWVDKLWFYSLCCDVPLNTSALIDAFAAFIKCDAEEDSVEYHNCRVKLLSAMISQIKGIADFFHSTRLAYNWPTSSSGQDAVCGIVSASCSLVKMWKPECLKKL</sequence>
<evidence type="ECO:0000256" key="2">
    <source>
        <dbReference type="ARBA" id="ARBA00023136"/>
    </source>
</evidence>
<dbReference type="PANTHER" id="PTHR12652">
    <property type="entry name" value="PEROXISOMAL BIOGENESIS FACTOR 11"/>
    <property type="match status" value="1"/>
</dbReference>
<dbReference type="EMBL" id="JNBS01000222">
    <property type="protein sequence ID" value="OQS07639.1"/>
    <property type="molecule type" value="Genomic_DNA"/>
</dbReference>
<keyword evidence="3" id="KW-0576">Peroxisome</keyword>
<gene>
    <name evidence="5" type="ORF">THRCLA_20101</name>
</gene>
<dbReference type="PANTHER" id="PTHR12652:SF50">
    <property type="entry name" value="PEROXIN 11"/>
    <property type="match status" value="1"/>
</dbReference>
<dbReference type="AlphaFoldDB" id="A0A1W0ABT3"/>